<dbReference type="Pfam" id="PF11188">
    <property type="entry name" value="DUF2975"/>
    <property type="match status" value="1"/>
</dbReference>
<accession>A0A5C6U1A6</accession>
<evidence type="ECO:0000256" key="1">
    <source>
        <dbReference type="SAM" id="Phobius"/>
    </source>
</evidence>
<keyword evidence="1" id="KW-0472">Membrane</keyword>
<feature type="transmembrane region" description="Helical" evidence="1">
    <location>
        <begin position="134"/>
        <end position="158"/>
    </location>
</feature>
<organism evidence="2 3">
    <name type="scientific">Piscinibacter aquaticus</name>
    <dbReference type="NCBI Taxonomy" id="392597"/>
    <lineage>
        <taxon>Bacteria</taxon>
        <taxon>Pseudomonadati</taxon>
        <taxon>Pseudomonadota</taxon>
        <taxon>Betaproteobacteria</taxon>
        <taxon>Burkholderiales</taxon>
        <taxon>Sphaerotilaceae</taxon>
        <taxon>Piscinibacter</taxon>
    </lineage>
</organism>
<dbReference type="InterPro" id="IPR021354">
    <property type="entry name" value="DUF2975"/>
</dbReference>
<evidence type="ECO:0000313" key="2">
    <source>
        <dbReference type="EMBL" id="TXC66539.1"/>
    </source>
</evidence>
<name>A0A5C6U1A6_9BURK</name>
<protein>
    <submittedName>
        <fullName evidence="2">DUF2975 domain-containing protein</fullName>
    </submittedName>
</protein>
<comment type="caution">
    <text evidence="2">The sequence shown here is derived from an EMBL/GenBank/DDBJ whole genome shotgun (WGS) entry which is preliminary data.</text>
</comment>
<keyword evidence="3" id="KW-1185">Reference proteome</keyword>
<reference evidence="2 3" key="1">
    <citation type="submission" date="2019-08" db="EMBL/GenBank/DDBJ databases">
        <authorList>
            <person name="Khan S.A."/>
            <person name="Jeon C.O."/>
            <person name="Jeong S.E."/>
        </authorList>
    </citation>
    <scope>NUCLEOTIDE SEQUENCE [LARGE SCALE GENOMIC DNA]</scope>
    <source>
        <strain evidence="3">IMCC1728</strain>
    </source>
</reference>
<dbReference type="Proteomes" id="UP000321832">
    <property type="component" value="Unassembled WGS sequence"/>
</dbReference>
<sequence length="250" mass="26239">MGLAFGDLFAEGHRAQADGGDGEIGSAQGRCGKAEFMRQVYGASADGRSLMNYCFTVNFCCDSASTEPSHDAFFPGRPPARACRARRAGAVRAGRAHAADGAGVVLAFAGERARAGPQMAGLSAEIAVDDRARALGAAVSLLPVGVGLYALWQLWRLFAEYGAGRVFGREAQSRLKRFAWALLAAALLAPLVRAAMSVVLTLGNPPGQRQLVIGLSWDDYLAVLLAVVLIAIATVMAEAVRVAEENEGFV</sequence>
<feature type="transmembrane region" description="Helical" evidence="1">
    <location>
        <begin position="220"/>
        <end position="240"/>
    </location>
</feature>
<gene>
    <name evidence="2" type="ORF">FSC37_13890</name>
</gene>
<proteinExistence type="predicted"/>
<dbReference type="AlphaFoldDB" id="A0A5C6U1A6"/>
<dbReference type="EMBL" id="VOPW01000001">
    <property type="protein sequence ID" value="TXC66539.1"/>
    <property type="molecule type" value="Genomic_DNA"/>
</dbReference>
<keyword evidence="1" id="KW-1133">Transmembrane helix</keyword>
<keyword evidence="1" id="KW-0812">Transmembrane</keyword>
<evidence type="ECO:0000313" key="3">
    <source>
        <dbReference type="Proteomes" id="UP000321832"/>
    </source>
</evidence>
<feature type="transmembrane region" description="Helical" evidence="1">
    <location>
        <begin position="178"/>
        <end position="200"/>
    </location>
</feature>